<dbReference type="PANTHER" id="PTHR36427">
    <property type="entry name" value="54S RIBOSOMAL PROTEIN L1, MITOCHONDRIAL"/>
    <property type="match status" value="1"/>
</dbReference>
<proteinExistence type="inferred from homology"/>
<dbReference type="Gene3D" id="3.30.190.20">
    <property type="match status" value="1"/>
</dbReference>
<keyword evidence="4" id="KW-0694">RNA-binding</keyword>
<dbReference type="InterPro" id="IPR023674">
    <property type="entry name" value="Ribosomal_uL1-like"/>
</dbReference>
<comment type="caution">
    <text evidence="8">The sequence shown here is derived from an EMBL/GenBank/DDBJ whole genome shotgun (WGS) entry which is preliminary data.</text>
</comment>
<dbReference type="GO" id="GO:0019843">
    <property type="term" value="F:rRNA binding"/>
    <property type="evidence" value="ECO:0007669"/>
    <property type="project" value="UniProtKB-KW"/>
</dbReference>
<evidence type="ECO:0000256" key="5">
    <source>
        <dbReference type="ARBA" id="ARBA00022980"/>
    </source>
</evidence>
<keyword evidence="3" id="KW-0699">rRNA-binding</keyword>
<keyword evidence="6 7" id="KW-0687">Ribonucleoprotein</keyword>
<dbReference type="PROSITE" id="PS01199">
    <property type="entry name" value="RIBOSOMAL_L1"/>
    <property type="match status" value="1"/>
</dbReference>
<dbReference type="PANTHER" id="PTHR36427:SF3">
    <property type="entry name" value="LARGE RIBOSOMAL SUBUNIT PROTEIN UL1M"/>
    <property type="match status" value="1"/>
</dbReference>
<evidence type="ECO:0000313" key="8">
    <source>
        <dbReference type="EMBL" id="KAK9808542.1"/>
    </source>
</evidence>
<dbReference type="SUPFAM" id="SSF56808">
    <property type="entry name" value="Ribosomal protein L1"/>
    <property type="match status" value="1"/>
</dbReference>
<keyword evidence="9" id="KW-1185">Reference proteome</keyword>
<accession>A0AAW1PKJ6</accession>
<dbReference type="GO" id="GO:0006412">
    <property type="term" value="P:translation"/>
    <property type="evidence" value="ECO:0007669"/>
    <property type="project" value="InterPro"/>
</dbReference>
<evidence type="ECO:0000256" key="4">
    <source>
        <dbReference type="ARBA" id="ARBA00022884"/>
    </source>
</evidence>
<dbReference type="Gene3D" id="3.40.50.790">
    <property type="match status" value="1"/>
</dbReference>
<dbReference type="NCBIfam" id="TIGR01169">
    <property type="entry name" value="rplA_bact"/>
    <property type="match status" value="1"/>
</dbReference>
<sequence length="228" mass="24450">MAAKMPSKQQSLAPQEALQLVLKAASLKFTETVEVHANLNVDPKYSDQQIRTTVTLPKGTGKTLRVAALCKEGDEEKAKEAGADIAGGEDLLQEIQGGMLDFDKLVATPDMMPKIAKLGRVLGPRGLMPNPKAGTVNEDIGAAVKEFKAGKVEYRTDKAGNIHIGMGKSDFTAEDLLANLKAFQDSVDASRPPGAKGQLWKTLTVCSSMGPGVRVDYPQLRDLYKVAK</sequence>
<dbReference type="CDD" id="cd00403">
    <property type="entry name" value="Ribosomal_L1"/>
    <property type="match status" value="1"/>
</dbReference>
<dbReference type="PIRSF" id="PIRSF002155">
    <property type="entry name" value="Ribosomal_L1"/>
    <property type="match status" value="1"/>
</dbReference>
<protein>
    <recommendedName>
        <fullName evidence="7">Ribosomal protein</fullName>
    </recommendedName>
</protein>
<evidence type="ECO:0000256" key="2">
    <source>
        <dbReference type="ARBA" id="ARBA00011838"/>
    </source>
</evidence>
<dbReference type="GO" id="GO:0015934">
    <property type="term" value="C:large ribosomal subunit"/>
    <property type="evidence" value="ECO:0007669"/>
    <property type="project" value="InterPro"/>
</dbReference>
<comment type="subunit">
    <text evidence="2">Part of the 50S ribosomal subunit.</text>
</comment>
<dbReference type="InterPro" id="IPR023673">
    <property type="entry name" value="Ribosomal_uL1_CS"/>
</dbReference>
<reference evidence="8 9" key="1">
    <citation type="journal article" date="2024" name="Nat. Commun.">
        <title>Phylogenomics reveals the evolutionary origins of lichenization in chlorophyte algae.</title>
        <authorList>
            <person name="Puginier C."/>
            <person name="Libourel C."/>
            <person name="Otte J."/>
            <person name="Skaloud P."/>
            <person name="Haon M."/>
            <person name="Grisel S."/>
            <person name="Petersen M."/>
            <person name="Berrin J.G."/>
            <person name="Delaux P.M."/>
            <person name="Dal Grande F."/>
            <person name="Keller J."/>
        </authorList>
    </citation>
    <scope>NUCLEOTIDE SEQUENCE [LARGE SCALE GENOMIC DNA]</scope>
    <source>
        <strain evidence="8 9">SAG 2036</strain>
    </source>
</reference>
<dbReference type="HAMAP" id="MF_01318_B">
    <property type="entry name" value="Ribosomal_uL1_B"/>
    <property type="match status" value="1"/>
</dbReference>
<comment type="similarity">
    <text evidence="1 7">Belongs to the universal ribosomal protein uL1 family.</text>
</comment>
<evidence type="ECO:0000256" key="7">
    <source>
        <dbReference type="RuleBase" id="RU000659"/>
    </source>
</evidence>
<evidence type="ECO:0000256" key="6">
    <source>
        <dbReference type="ARBA" id="ARBA00023274"/>
    </source>
</evidence>
<dbReference type="FunFam" id="3.40.50.790:FF:000001">
    <property type="entry name" value="50S ribosomal protein L1"/>
    <property type="match status" value="1"/>
</dbReference>
<dbReference type="InterPro" id="IPR002143">
    <property type="entry name" value="Ribosomal_uL1"/>
</dbReference>
<dbReference type="AlphaFoldDB" id="A0AAW1PKJ6"/>
<dbReference type="GO" id="GO:0003735">
    <property type="term" value="F:structural constituent of ribosome"/>
    <property type="evidence" value="ECO:0007669"/>
    <property type="project" value="InterPro"/>
</dbReference>
<name>A0AAW1PKJ6_9CHLO</name>
<dbReference type="Pfam" id="PF00687">
    <property type="entry name" value="Ribosomal_L1"/>
    <property type="match status" value="1"/>
</dbReference>
<organism evidence="8 9">
    <name type="scientific">Symbiochloris irregularis</name>
    <dbReference type="NCBI Taxonomy" id="706552"/>
    <lineage>
        <taxon>Eukaryota</taxon>
        <taxon>Viridiplantae</taxon>
        <taxon>Chlorophyta</taxon>
        <taxon>core chlorophytes</taxon>
        <taxon>Trebouxiophyceae</taxon>
        <taxon>Trebouxiales</taxon>
        <taxon>Trebouxiaceae</taxon>
        <taxon>Symbiochloris</taxon>
    </lineage>
</organism>
<keyword evidence="5 7" id="KW-0689">Ribosomal protein</keyword>
<evidence type="ECO:0000256" key="3">
    <source>
        <dbReference type="ARBA" id="ARBA00022730"/>
    </source>
</evidence>
<dbReference type="InterPro" id="IPR028364">
    <property type="entry name" value="Ribosomal_uL1/biogenesis"/>
</dbReference>
<gene>
    <name evidence="8" type="ORF">WJX73_006568</name>
</gene>
<dbReference type="InterPro" id="IPR005878">
    <property type="entry name" value="Ribosom_uL1_bac-type"/>
</dbReference>
<evidence type="ECO:0000256" key="1">
    <source>
        <dbReference type="ARBA" id="ARBA00010531"/>
    </source>
</evidence>
<evidence type="ECO:0000313" key="9">
    <source>
        <dbReference type="Proteomes" id="UP001465755"/>
    </source>
</evidence>
<dbReference type="EMBL" id="JALJOQ010000022">
    <property type="protein sequence ID" value="KAK9808542.1"/>
    <property type="molecule type" value="Genomic_DNA"/>
</dbReference>
<dbReference type="Proteomes" id="UP001465755">
    <property type="component" value="Unassembled WGS sequence"/>
</dbReference>
<dbReference type="InterPro" id="IPR016095">
    <property type="entry name" value="Ribosomal_uL1_3-a/b-sand"/>
</dbReference>